<feature type="domain" description="NAD-dependent epimerase/dehydratase" evidence="1">
    <location>
        <begin position="14"/>
        <end position="243"/>
    </location>
</feature>
<dbReference type="Pfam" id="PF01370">
    <property type="entry name" value="Epimerase"/>
    <property type="match status" value="1"/>
</dbReference>
<dbReference type="AlphaFoldDB" id="A0A6G1K467"/>
<dbReference type="InterPro" id="IPR036291">
    <property type="entry name" value="NAD(P)-bd_dom_sf"/>
</dbReference>
<gene>
    <name evidence="2" type="ORF">K504DRAFT_503828</name>
</gene>
<dbReference type="Gene3D" id="3.40.50.720">
    <property type="entry name" value="NAD(P)-binding Rossmann-like Domain"/>
    <property type="match status" value="1"/>
</dbReference>
<dbReference type="EMBL" id="MU005773">
    <property type="protein sequence ID" value="KAF2707598.1"/>
    <property type="molecule type" value="Genomic_DNA"/>
</dbReference>
<dbReference type="InterPro" id="IPR001509">
    <property type="entry name" value="Epimerase_deHydtase"/>
</dbReference>
<sequence>MADAASNPAEKPAVLIIGGLGYTGRFLARYLHDNNFTSELRLVDKHLPELAWLAPEFKEACSRERFMQADASREQSLPRIFDRENGKQFDFVFNCGGETRYSQEDEVYKTRSYGLSMTVGREAAKRNIKCFVEISTGMVYKADSVPRKETDKLKPWSKLAKWKLTAEEDLAKIEGLNLLIMRLPNIYGPYTRKFLSTLLCMARVYQFRNEQMKWLWKDDLRTNTVHILDAVRALWTGVEWFVKTSQPRRPAPVFNIVDHGNTSQGDTAKLMHDIFQVATGFYGTVISAYARLNIDRVVDEVNNDTLDPWADLQTKAGINQTTPLSPFMEKELLKDMDLSLNGALFERETGFQYEYPNMTKELVEEVIESYRKMGWWP</sequence>
<dbReference type="PANTHER" id="PTHR43245">
    <property type="entry name" value="BIFUNCTIONAL POLYMYXIN RESISTANCE PROTEIN ARNA"/>
    <property type="match status" value="1"/>
</dbReference>
<evidence type="ECO:0000313" key="3">
    <source>
        <dbReference type="Proteomes" id="UP000799428"/>
    </source>
</evidence>
<accession>A0A6G1K467</accession>
<reference evidence="2" key="1">
    <citation type="journal article" date="2020" name="Stud. Mycol.">
        <title>101 Dothideomycetes genomes: a test case for predicting lifestyles and emergence of pathogens.</title>
        <authorList>
            <person name="Haridas S."/>
            <person name="Albert R."/>
            <person name="Binder M."/>
            <person name="Bloem J."/>
            <person name="Labutti K."/>
            <person name="Salamov A."/>
            <person name="Andreopoulos B."/>
            <person name="Baker S."/>
            <person name="Barry K."/>
            <person name="Bills G."/>
            <person name="Bluhm B."/>
            <person name="Cannon C."/>
            <person name="Castanera R."/>
            <person name="Culley D."/>
            <person name="Daum C."/>
            <person name="Ezra D."/>
            <person name="Gonzalez J."/>
            <person name="Henrissat B."/>
            <person name="Kuo A."/>
            <person name="Liang C."/>
            <person name="Lipzen A."/>
            <person name="Lutzoni F."/>
            <person name="Magnuson J."/>
            <person name="Mondo S."/>
            <person name="Nolan M."/>
            <person name="Ohm R."/>
            <person name="Pangilinan J."/>
            <person name="Park H.-J."/>
            <person name="Ramirez L."/>
            <person name="Alfaro M."/>
            <person name="Sun H."/>
            <person name="Tritt A."/>
            <person name="Yoshinaga Y."/>
            <person name="Zwiers L.-H."/>
            <person name="Turgeon B."/>
            <person name="Goodwin S."/>
            <person name="Spatafora J."/>
            <person name="Crous P."/>
            <person name="Grigoriev I."/>
        </authorList>
    </citation>
    <scope>NUCLEOTIDE SEQUENCE</scope>
    <source>
        <strain evidence="2">CBS 279.74</strain>
    </source>
</reference>
<evidence type="ECO:0000313" key="2">
    <source>
        <dbReference type="EMBL" id="KAF2707598.1"/>
    </source>
</evidence>
<dbReference type="InterPro" id="IPR050177">
    <property type="entry name" value="Lipid_A_modif_metabolic_enz"/>
</dbReference>
<protein>
    <submittedName>
        <fullName evidence="2">NAD(P)-binding protein</fullName>
    </submittedName>
</protein>
<dbReference type="Proteomes" id="UP000799428">
    <property type="component" value="Unassembled WGS sequence"/>
</dbReference>
<keyword evidence="3" id="KW-1185">Reference proteome</keyword>
<dbReference type="SUPFAM" id="SSF51735">
    <property type="entry name" value="NAD(P)-binding Rossmann-fold domains"/>
    <property type="match status" value="1"/>
</dbReference>
<dbReference type="OrthoDB" id="16464at2759"/>
<name>A0A6G1K467_9PLEO</name>
<proteinExistence type="predicted"/>
<evidence type="ECO:0000259" key="1">
    <source>
        <dbReference type="Pfam" id="PF01370"/>
    </source>
</evidence>
<organism evidence="2 3">
    <name type="scientific">Pleomassaria siparia CBS 279.74</name>
    <dbReference type="NCBI Taxonomy" id="1314801"/>
    <lineage>
        <taxon>Eukaryota</taxon>
        <taxon>Fungi</taxon>
        <taxon>Dikarya</taxon>
        <taxon>Ascomycota</taxon>
        <taxon>Pezizomycotina</taxon>
        <taxon>Dothideomycetes</taxon>
        <taxon>Pleosporomycetidae</taxon>
        <taxon>Pleosporales</taxon>
        <taxon>Pleomassariaceae</taxon>
        <taxon>Pleomassaria</taxon>
    </lineage>
</organism>
<dbReference type="PANTHER" id="PTHR43245:SF11">
    <property type="entry name" value="LD23561P"/>
    <property type="match status" value="1"/>
</dbReference>